<dbReference type="Proteomes" id="UP000215914">
    <property type="component" value="Chromosome 15"/>
</dbReference>
<keyword evidence="2" id="KW-1185">Reference proteome</keyword>
<dbReference type="InParanoid" id="A0A251S534"/>
<proteinExistence type="predicted"/>
<dbReference type="AlphaFoldDB" id="A0A251S534"/>
<evidence type="ECO:0000313" key="1">
    <source>
        <dbReference type="EMBL" id="OTF93873.1"/>
    </source>
</evidence>
<protein>
    <submittedName>
        <fullName evidence="1">Uncharacterized protein</fullName>
    </submittedName>
</protein>
<accession>A0A251S534</accession>
<organism evidence="1 2">
    <name type="scientific">Helianthus annuus</name>
    <name type="common">Common sunflower</name>
    <dbReference type="NCBI Taxonomy" id="4232"/>
    <lineage>
        <taxon>Eukaryota</taxon>
        <taxon>Viridiplantae</taxon>
        <taxon>Streptophyta</taxon>
        <taxon>Embryophyta</taxon>
        <taxon>Tracheophyta</taxon>
        <taxon>Spermatophyta</taxon>
        <taxon>Magnoliopsida</taxon>
        <taxon>eudicotyledons</taxon>
        <taxon>Gunneridae</taxon>
        <taxon>Pentapetalae</taxon>
        <taxon>asterids</taxon>
        <taxon>campanulids</taxon>
        <taxon>Asterales</taxon>
        <taxon>Asteraceae</taxon>
        <taxon>Asteroideae</taxon>
        <taxon>Heliantheae alliance</taxon>
        <taxon>Heliantheae</taxon>
        <taxon>Helianthus</taxon>
    </lineage>
</organism>
<name>A0A251S534_HELAN</name>
<dbReference type="EMBL" id="CM007904">
    <property type="protein sequence ID" value="OTF93873.1"/>
    <property type="molecule type" value="Genomic_DNA"/>
</dbReference>
<reference evidence="2" key="1">
    <citation type="journal article" date="2017" name="Nature">
        <title>The sunflower genome provides insights into oil metabolism, flowering and Asterid evolution.</title>
        <authorList>
            <person name="Badouin H."/>
            <person name="Gouzy J."/>
            <person name="Grassa C.J."/>
            <person name="Murat F."/>
            <person name="Staton S.E."/>
            <person name="Cottret L."/>
            <person name="Lelandais-Briere C."/>
            <person name="Owens G.L."/>
            <person name="Carrere S."/>
            <person name="Mayjonade B."/>
            <person name="Legrand L."/>
            <person name="Gill N."/>
            <person name="Kane N.C."/>
            <person name="Bowers J.E."/>
            <person name="Hubner S."/>
            <person name="Bellec A."/>
            <person name="Berard A."/>
            <person name="Berges H."/>
            <person name="Blanchet N."/>
            <person name="Boniface M.C."/>
            <person name="Brunel D."/>
            <person name="Catrice O."/>
            <person name="Chaidir N."/>
            <person name="Claudel C."/>
            <person name="Donnadieu C."/>
            <person name="Faraut T."/>
            <person name="Fievet G."/>
            <person name="Helmstetter N."/>
            <person name="King M."/>
            <person name="Knapp S.J."/>
            <person name="Lai Z."/>
            <person name="Le Paslier M.C."/>
            <person name="Lippi Y."/>
            <person name="Lorenzon L."/>
            <person name="Mandel J.R."/>
            <person name="Marage G."/>
            <person name="Marchand G."/>
            <person name="Marquand E."/>
            <person name="Bret-Mestries E."/>
            <person name="Morien E."/>
            <person name="Nambeesan S."/>
            <person name="Nguyen T."/>
            <person name="Pegot-Espagnet P."/>
            <person name="Pouilly N."/>
            <person name="Raftis F."/>
            <person name="Sallet E."/>
            <person name="Schiex T."/>
            <person name="Thomas J."/>
            <person name="Vandecasteele C."/>
            <person name="Vares D."/>
            <person name="Vear F."/>
            <person name="Vautrin S."/>
            <person name="Crespi M."/>
            <person name="Mangin B."/>
            <person name="Burke J.M."/>
            <person name="Salse J."/>
            <person name="Munos S."/>
            <person name="Vincourt P."/>
            <person name="Rieseberg L.H."/>
            <person name="Langlade N.B."/>
        </authorList>
    </citation>
    <scope>NUCLEOTIDE SEQUENCE [LARGE SCALE GENOMIC DNA]</scope>
    <source>
        <strain evidence="2">cv. SF193</strain>
    </source>
</reference>
<evidence type="ECO:0000313" key="2">
    <source>
        <dbReference type="Proteomes" id="UP000215914"/>
    </source>
</evidence>
<sequence length="61" mass="7540">MASHRRGGRRWRSCQREIGNYENASADRLSRVLDYCVSHERDRIYRHFYVTEFWDICESLW</sequence>
<gene>
    <name evidence="1" type="ORF">HannXRQ_Chr15g0466001</name>
</gene>